<evidence type="ECO:0000313" key="3">
    <source>
        <dbReference type="Proteomes" id="UP000013167"/>
    </source>
</evidence>
<proteinExistence type="predicted"/>
<dbReference type="AlphaFoldDB" id="N0E5W5"/>
<dbReference type="EMBL" id="CAIZ01000173">
    <property type="protein sequence ID" value="CCH71550.1"/>
    <property type="molecule type" value="Genomic_DNA"/>
</dbReference>
<evidence type="ECO:0000313" key="2">
    <source>
        <dbReference type="EMBL" id="CCH71550.1"/>
    </source>
</evidence>
<comment type="caution">
    <text evidence="2">The sequence shown here is derived from an EMBL/GenBank/DDBJ whole genome shotgun (WGS) entry which is preliminary data.</text>
</comment>
<sequence>MSRHWPGVTTGPDAPRSDADPGPVTTFVHLGMTNDLLMVHNLARPGTKSAVRALGATNMPGTGRPRH</sequence>
<name>N0E5W5_9MICO</name>
<dbReference type="STRING" id="1193181.BN10_990025"/>
<accession>N0E5W5</accession>
<dbReference type="Proteomes" id="UP000013167">
    <property type="component" value="Unassembled WGS sequence"/>
</dbReference>
<feature type="region of interest" description="Disordered" evidence="1">
    <location>
        <begin position="1"/>
        <end position="26"/>
    </location>
</feature>
<keyword evidence="3" id="KW-1185">Reference proteome</keyword>
<dbReference type="HOGENOM" id="CLU_2811017_0_0_11"/>
<reference evidence="2 3" key="1">
    <citation type="journal article" date="2013" name="ISME J.">
        <title>A metabolic model for members of the genus Tetrasphaera involved in enhanced biological phosphorus removal.</title>
        <authorList>
            <person name="Kristiansen R."/>
            <person name="Nguyen H.T.T."/>
            <person name="Saunders A.M."/>
            <person name="Nielsen J.L."/>
            <person name="Wimmer R."/>
            <person name="Le V.Q."/>
            <person name="McIlroy S.J."/>
            <person name="Petrovski S."/>
            <person name="Seviour R.J."/>
            <person name="Calteau A."/>
            <person name="Nielsen K.L."/>
            <person name="Nielsen P.H."/>
        </authorList>
    </citation>
    <scope>NUCLEOTIDE SEQUENCE [LARGE SCALE GENOMIC DNA]</scope>
    <source>
        <strain evidence="2 3">Lp2</strain>
    </source>
</reference>
<evidence type="ECO:0000256" key="1">
    <source>
        <dbReference type="SAM" id="MobiDB-lite"/>
    </source>
</evidence>
<protein>
    <submittedName>
        <fullName evidence="2">Uncharacterized protein</fullName>
    </submittedName>
</protein>
<organism evidence="2 3">
    <name type="scientific">Phycicoccus elongatus Lp2</name>
    <dbReference type="NCBI Taxonomy" id="1193181"/>
    <lineage>
        <taxon>Bacteria</taxon>
        <taxon>Bacillati</taxon>
        <taxon>Actinomycetota</taxon>
        <taxon>Actinomycetes</taxon>
        <taxon>Micrococcales</taxon>
        <taxon>Intrasporangiaceae</taxon>
        <taxon>Phycicoccus</taxon>
    </lineage>
</organism>
<gene>
    <name evidence="2" type="ORF">BN10_990025</name>
</gene>